<dbReference type="InterPro" id="IPR050097">
    <property type="entry name" value="Ferredoxin-NADP_redctase_2"/>
</dbReference>
<proteinExistence type="predicted"/>
<organism evidence="5 6">
    <name type="scientific">Halosimplex aquaticum</name>
    <dbReference type="NCBI Taxonomy" id="3026162"/>
    <lineage>
        <taxon>Archaea</taxon>
        <taxon>Methanobacteriati</taxon>
        <taxon>Methanobacteriota</taxon>
        <taxon>Stenosarchaea group</taxon>
        <taxon>Halobacteria</taxon>
        <taxon>Halobacteriales</taxon>
        <taxon>Haloarculaceae</taxon>
        <taxon>Halosimplex</taxon>
    </lineage>
</organism>
<dbReference type="InterPro" id="IPR003953">
    <property type="entry name" value="FAD-dep_OxRdtase_2_FAD-bd"/>
</dbReference>
<dbReference type="Pfam" id="PF00890">
    <property type="entry name" value="FAD_binding_2"/>
    <property type="match status" value="1"/>
</dbReference>
<keyword evidence="1" id="KW-0285">Flavoprotein</keyword>
<gene>
    <name evidence="5" type="ORF">ACFQMA_08130</name>
</gene>
<dbReference type="SUPFAM" id="SSF51905">
    <property type="entry name" value="FAD/NAD(P)-binding domain"/>
    <property type="match status" value="1"/>
</dbReference>
<feature type="compositionally biased region" description="Basic and acidic residues" evidence="3">
    <location>
        <begin position="210"/>
        <end position="221"/>
    </location>
</feature>
<evidence type="ECO:0000256" key="3">
    <source>
        <dbReference type="SAM" id="MobiDB-lite"/>
    </source>
</evidence>
<feature type="compositionally biased region" description="Basic and acidic residues" evidence="3">
    <location>
        <begin position="229"/>
        <end position="249"/>
    </location>
</feature>
<dbReference type="RefSeq" id="WP_274325376.1">
    <property type="nucleotide sequence ID" value="NZ_CP118158.1"/>
</dbReference>
<evidence type="ECO:0000313" key="6">
    <source>
        <dbReference type="Proteomes" id="UP001596432"/>
    </source>
</evidence>
<dbReference type="PRINTS" id="PR00469">
    <property type="entry name" value="PNDRDTASEII"/>
</dbReference>
<dbReference type="GO" id="GO:0016491">
    <property type="term" value="F:oxidoreductase activity"/>
    <property type="evidence" value="ECO:0007669"/>
    <property type="project" value="UniProtKB-KW"/>
</dbReference>
<keyword evidence="2" id="KW-0560">Oxidoreductase</keyword>
<name>A0ABD5Y250_9EURY</name>
<dbReference type="Gene3D" id="3.50.50.60">
    <property type="entry name" value="FAD/NAD(P)-binding domain"/>
    <property type="match status" value="1"/>
</dbReference>
<keyword evidence="6" id="KW-1185">Reference proteome</keyword>
<feature type="region of interest" description="Disordered" evidence="3">
    <location>
        <begin position="195"/>
        <end position="249"/>
    </location>
</feature>
<reference evidence="5 6" key="1">
    <citation type="journal article" date="2019" name="Int. J. Syst. Evol. Microbiol.">
        <title>The Global Catalogue of Microorganisms (GCM) 10K type strain sequencing project: providing services to taxonomists for standard genome sequencing and annotation.</title>
        <authorList>
            <consortium name="The Broad Institute Genomics Platform"/>
            <consortium name="The Broad Institute Genome Sequencing Center for Infectious Disease"/>
            <person name="Wu L."/>
            <person name="Ma J."/>
        </authorList>
    </citation>
    <scope>NUCLEOTIDE SEQUENCE [LARGE SCALE GENOMIC DNA]</scope>
    <source>
        <strain evidence="5 6">XZYJT29</strain>
    </source>
</reference>
<dbReference type="AlphaFoldDB" id="A0ABD5Y250"/>
<comment type="caution">
    <text evidence="5">The sequence shown here is derived from an EMBL/GenBank/DDBJ whole genome shotgun (WGS) entry which is preliminary data.</text>
</comment>
<dbReference type="PANTHER" id="PTHR48105">
    <property type="entry name" value="THIOREDOXIN REDUCTASE 1-RELATED-RELATED"/>
    <property type="match status" value="1"/>
</dbReference>
<evidence type="ECO:0000259" key="4">
    <source>
        <dbReference type="Pfam" id="PF00890"/>
    </source>
</evidence>
<protein>
    <submittedName>
        <fullName evidence="5">FAD-binding protein</fullName>
    </submittedName>
</protein>
<dbReference type="InterPro" id="IPR036188">
    <property type="entry name" value="FAD/NAD-bd_sf"/>
</dbReference>
<dbReference type="GeneID" id="78820069"/>
<dbReference type="EMBL" id="JBHTAS010000001">
    <property type="protein sequence ID" value="MFC7139805.1"/>
    <property type="molecule type" value="Genomic_DNA"/>
</dbReference>
<feature type="domain" description="FAD-dependent oxidoreductase 2 FAD-binding" evidence="4">
    <location>
        <begin position="5"/>
        <end position="37"/>
    </location>
</feature>
<sequence length="249" mass="26842">MTDYDAVVIGGGVAGRTAGSFIARAGLDTAVFDGGDSLLRRNAHLENFPGFPVGVNPRLLLDLMRDQAEGAGCDWHDLEIADVDRHPDDGFVVKPDGEDRWIHRADRLVVATPGRTDYLSELPVETYAEDGSTFIDASPAGRTDLDGLYTAGRLAGKPLQAAVAAGHGAEVALSVLEDADVPFAFDWSVPDGYFTDRGRDVPPGVEEVSAEQRRERERRSLEVMAGHFADPHPDDPDPHPELRSDGDGE</sequence>
<evidence type="ECO:0000256" key="1">
    <source>
        <dbReference type="ARBA" id="ARBA00022630"/>
    </source>
</evidence>
<evidence type="ECO:0000313" key="5">
    <source>
        <dbReference type="EMBL" id="MFC7139805.1"/>
    </source>
</evidence>
<evidence type="ECO:0000256" key="2">
    <source>
        <dbReference type="ARBA" id="ARBA00023002"/>
    </source>
</evidence>
<dbReference type="Proteomes" id="UP001596432">
    <property type="component" value="Unassembled WGS sequence"/>
</dbReference>
<accession>A0ABD5Y250</accession>